<dbReference type="AlphaFoldDB" id="A0A6J4V5K2"/>
<feature type="region of interest" description="Disordered" evidence="1">
    <location>
        <begin position="1"/>
        <end position="39"/>
    </location>
</feature>
<feature type="compositionally biased region" description="Basic and acidic residues" evidence="1">
    <location>
        <begin position="1"/>
        <end position="11"/>
    </location>
</feature>
<proteinExistence type="predicted"/>
<accession>A0A6J4V5K2</accession>
<sequence length="39" mass="4012">GAARHSCERARAGPCRPPGRRGAGGGRRDREGRPCGPGL</sequence>
<reference evidence="2" key="1">
    <citation type="submission" date="2020-02" db="EMBL/GenBank/DDBJ databases">
        <authorList>
            <person name="Meier V. D."/>
        </authorList>
    </citation>
    <scope>NUCLEOTIDE SEQUENCE</scope>
    <source>
        <strain evidence="2">AVDCRST_MAG19</strain>
    </source>
</reference>
<name>A0A6J4V5K2_9BACT</name>
<evidence type="ECO:0000313" key="2">
    <source>
        <dbReference type="EMBL" id="CAA9569720.1"/>
    </source>
</evidence>
<organism evidence="2">
    <name type="scientific">uncultured Thermomicrobiales bacterium</name>
    <dbReference type="NCBI Taxonomy" id="1645740"/>
    <lineage>
        <taxon>Bacteria</taxon>
        <taxon>Pseudomonadati</taxon>
        <taxon>Thermomicrobiota</taxon>
        <taxon>Thermomicrobia</taxon>
        <taxon>Thermomicrobiales</taxon>
        <taxon>environmental samples</taxon>
    </lineage>
</organism>
<feature type="non-terminal residue" evidence="2">
    <location>
        <position position="39"/>
    </location>
</feature>
<evidence type="ECO:0000256" key="1">
    <source>
        <dbReference type="SAM" id="MobiDB-lite"/>
    </source>
</evidence>
<protein>
    <submittedName>
        <fullName evidence="2">Uncharacterized protein</fullName>
    </submittedName>
</protein>
<dbReference type="EMBL" id="CADCWL010000132">
    <property type="protein sequence ID" value="CAA9569720.1"/>
    <property type="molecule type" value="Genomic_DNA"/>
</dbReference>
<feature type="non-terminal residue" evidence="2">
    <location>
        <position position="1"/>
    </location>
</feature>
<gene>
    <name evidence="2" type="ORF">AVDCRST_MAG19-2651</name>
</gene>